<protein>
    <recommendedName>
        <fullName evidence="5">Mis12-domain-containing protein</fullName>
    </recommendedName>
</protein>
<dbReference type="Pfam" id="PF08202">
    <property type="entry name" value="MIS13"/>
    <property type="match status" value="1"/>
</dbReference>
<keyword evidence="4" id="KW-1185">Reference proteome</keyword>
<dbReference type="GO" id="GO:0051301">
    <property type="term" value="P:cell division"/>
    <property type="evidence" value="ECO:0007669"/>
    <property type="project" value="InterPro"/>
</dbReference>
<dbReference type="PANTHER" id="PTHR14778:SF2">
    <property type="entry name" value="KINETOCHORE-ASSOCIATED PROTEIN DSN1 HOMOLOG"/>
    <property type="match status" value="1"/>
</dbReference>
<evidence type="ECO:0000256" key="1">
    <source>
        <dbReference type="SAM" id="Coils"/>
    </source>
</evidence>
<dbReference type="Proteomes" id="UP000193642">
    <property type="component" value="Unassembled WGS sequence"/>
</dbReference>
<dbReference type="AlphaFoldDB" id="A0A1Y2BF86"/>
<reference evidence="3 4" key="1">
    <citation type="submission" date="2016-07" db="EMBL/GenBank/DDBJ databases">
        <title>Pervasive Adenine N6-methylation of Active Genes in Fungi.</title>
        <authorList>
            <consortium name="DOE Joint Genome Institute"/>
            <person name="Mondo S.J."/>
            <person name="Dannebaum R.O."/>
            <person name="Kuo R.C."/>
            <person name="Labutti K."/>
            <person name="Haridas S."/>
            <person name="Kuo A."/>
            <person name="Salamov A."/>
            <person name="Ahrendt S.R."/>
            <person name="Lipzen A."/>
            <person name="Sullivan W."/>
            <person name="Andreopoulos W.B."/>
            <person name="Clum A."/>
            <person name="Lindquist E."/>
            <person name="Daum C."/>
            <person name="Ramamoorthy G.K."/>
            <person name="Gryganskyi A."/>
            <person name="Culley D."/>
            <person name="Magnuson J.K."/>
            <person name="James T.Y."/>
            <person name="O'Malley M.A."/>
            <person name="Stajich J.E."/>
            <person name="Spatafora J.W."/>
            <person name="Visel A."/>
            <person name="Grigoriev I.V."/>
        </authorList>
    </citation>
    <scope>NUCLEOTIDE SEQUENCE [LARGE SCALE GENOMIC DNA]</scope>
    <source>
        <strain evidence="3 4">JEL800</strain>
    </source>
</reference>
<dbReference type="EMBL" id="MCGO01000070">
    <property type="protein sequence ID" value="ORY32745.1"/>
    <property type="molecule type" value="Genomic_DNA"/>
</dbReference>
<comment type="caution">
    <text evidence="3">The sequence shown here is derived from an EMBL/GenBank/DDBJ whole genome shotgun (WGS) entry which is preliminary data.</text>
</comment>
<evidence type="ECO:0000313" key="4">
    <source>
        <dbReference type="Proteomes" id="UP000193642"/>
    </source>
</evidence>
<proteinExistence type="predicted"/>
<keyword evidence="1" id="KW-0175">Coiled coil</keyword>
<evidence type="ECO:0000313" key="3">
    <source>
        <dbReference type="EMBL" id="ORY32745.1"/>
    </source>
</evidence>
<dbReference type="PANTHER" id="PTHR14778">
    <property type="entry name" value="KINETOCHORE-ASSOCIATED PROTEIN DSN1 HOMOLOG"/>
    <property type="match status" value="1"/>
</dbReference>
<feature type="coiled-coil region" evidence="1">
    <location>
        <begin position="265"/>
        <end position="292"/>
    </location>
</feature>
<name>A0A1Y2BF86_9FUNG</name>
<dbReference type="InterPro" id="IPR013218">
    <property type="entry name" value="Dsn1/Mis13"/>
</dbReference>
<organism evidence="3 4">
    <name type="scientific">Rhizoclosmatium globosum</name>
    <dbReference type="NCBI Taxonomy" id="329046"/>
    <lineage>
        <taxon>Eukaryota</taxon>
        <taxon>Fungi</taxon>
        <taxon>Fungi incertae sedis</taxon>
        <taxon>Chytridiomycota</taxon>
        <taxon>Chytridiomycota incertae sedis</taxon>
        <taxon>Chytridiomycetes</taxon>
        <taxon>Chytridiales</taxon>
        <taxon>Chytriomycetaceae</taxon>
        <taxon>Rhizoclosmatium</taxon>
    </lineage>
</organism>
<gene>
    <name evidence="3" type="ORF">BCR33DRAFT_723403</name>
</gene>
<sequence>MSTPTPRYNTRRRSTEMAASSSTEVPVPEASSASNKSNAKGLKRAATGDFTEAVKMKKSGSSVAAKKRRETVPSAVVQQQPPTHPIDNLKQDTQNSNNNNNSNIQSHFDSLVPVATAETPTIQRNRFLRNDPQSQSNQVPLKIPLLAADKRRRSSLGTRGKRLSSSPSGLAIAPPHPSINPSEYYTLIDPDQPEPMRLRQVLLWCAHYTKAEFLAERVDDAMTLKLYDTLISGLASKKINTSWYNRPQNDAASTTKVKTVPNPENVKNAREIDALEEEIRMLMQEEAEWDAMIAKGNQDESLNGESRLSLENALPESLQKVVAQAKECGKEQEGVAGWMEKSVEALQFEIHSRRDVVSSLARRAHFSQRECTELFGTLIGAYESDKKKRESVLEPMTVLRMLGGLGVSASSANVEEGSSAAAAEGMP</sequence>
<feature type="compositionally biased region" description="Basic residues" evidence="2">
    <location>
        <begin position="150"/>
        <end position="162"/>
    </location>
</feature>
<feature type="region of interest" description="Disordered" evidence="2">
    <location>
        <begin position="1"/>
        <end position="106"/>
    </location>
</feature>
<feature type="compositionally biased region" description="Low complexity" evidence="2">
    <location>
        <begin position="30"/>
        <end position="40"/>
    </location>
</feature>
<dbReference type="OrthoDB" id="3364649at2759"/>
<evidence type="ECO:0008006" key="5">
    <source>
        <dbReference type="Google" id="ProtNLM"/>
    </source>
</evidence>
<dbReference type="GO" id="GO:0000444">
    <property type="term" value="C:MIS12/MIND type complex"/>
    <property type="evidence" value="ECO:0007669"/>
    <property type="project" value="InterPro"/>
</dbReference>
<accession>A0A1Y2BF86</accession>
<dbReference type="STRING" id="329046.A0A1Y2BF86"/>
<feature type="region of interest" description="Disordered" evidence="2">
    <location>
        <begin position="146"/>
        <end position="177"/>
    </location>
</feature>
<evidence type="ECO:0000256" key="2">
    <source>
        <dbReference type="SAM" id="MobiDB-lite"/>
    </source>
</evidence>
<dbReference type="GO" id="GO:0007059">
    <property type="term" value="P:chromosome segregation"/>
    <property type="evidence" value="ECO:0007669"/>
    <property type="project" value="InterPro"/>
</dbReference>